<dbReference type="PANTHER" id="PTHR10283:SF82">
    <property type="entry name" value="SOLUTE CARRIER FAMILY 13 MEMBER 2"/>
    <property type="match status" value="1"/>
</dbReference>
<dbReference type="Proteomes" id="UP000265848">
    <property type="component" value="Unassembled WGS sequence"/>
</dbReference>
<feature type="transmembrane region" description="Helical" evidence="5">
    <location>
        <begin position="182"/>
        <end position="205"/>
    </location>
</feature>
<accession>A0A399IYP0</accession>
<feature type="transmembrane region" description="Helical" evidence="5">
    <location>
        <begin position="285"/>
        <end position="306"/>
    </location>
</feature>
<dbReference type="OrthoDB" id="9766267at2"/>
<dbReference type="PANTHER" id="PTHR10283">
    <property type="entry name" value="SOLUTE CARRIER FAMILY 13 MEMBER"/>
    <property type="match status" value="1"/>
</dbReference>
<comment type="caution">
    <text evidence="6">The sequence shown here is derived from an EMBL/GenBank/DDBJ whole genome shotgun (WGS) entry which is preliminary data.</text>
</comment>
<feature type="transmembrane region" description="Helical" evidence="5">
    <location>
        <begin position="66"/>
        <end position="85"/>
    </location>
</feature>
<evidence type="ECO:0000256" key="4">
    <source>
        <dbReference type="ARBA" id="ARBA00023136"/>
    </source>
</evidence>
<dbReference type="NCBIfam" id="TIGR00785">
    <property type="entry name" value="dass"/>
    <property type="match status" value="1"/>
</dbReference>
<keyword evidence="3 5" id="KW-1133">Transmembrane helix</keyword>
<feature type="transmembrane region" description="Helical" evidence="5">
    <location>
        <begin position="92"/>
        <end position="109"/>
    </location>
</feature>
<feature type="transmembrane region" description="Helical" evidence="5">
    <location>
        <begin position="395"/>
        <end position="425"/>
    </location>
</feature>
<reference evidence="6 7" key="1">
    <citation type="submission" date="2018-08" db="EMBL/GenBank/DDBJ databases">
        <title>Pseudooceanicola sediminis CY03 in the family Rhodobacteracea.</title>
        <authorList>
            <person name="Zhang Y.-J."/>
        </authorList>
    </citation>
    <scope>NUCLEOTIDE SEQUENCE [LARGE SCALE GENOMIC DNA]</scope>
    <source>
        <strain evidence="6 7">CY03</strain>
    </source>
</reference>
<feature type="transmembrane region" description="Helical" evidence="5">
    <location>
        <begin position="18"/>
        <end position="36"/>
    </location>
</feature>
<dbReference type="InterPro" id="IPR001898">
    <property type="entry name" value="SLC13A/DASS"/>
</dbReference>
<proteinExistence type="predicted"/>
<name>A0A399IYP0_9RHOB</name>
<dbReference type="Pfam" id="PF00939">
    <property type="entry name" value="Na_sulph_symp"/>
    <property type="match status" value="1"/>
</dbReference>
<feature type="transmembrane region" description="Helical" evidence="5">
    <location>
        <begin position="355"/>
        <end position="375"/>
    </location>
</feature>
<evidence type="ECO:0000313" key="7">
    <source>
        <dbReference type="Proteomes" id="UP000265848"/>
    </source>
</evidence>
<dbReference type="EMBL" id="QWJJ01000018">
    <property type="protein sequence ID" value="RII37379.1"/>
    <property type="molecule type" value="Genomic_DNA"/>
</dbReference>
<sequence length="503" mass="52819">MTETSEAGAPDTGATETLSYRMMALGPIVGLLLMWLLPDSLPFAGRAAAGCALWMAIWWMTEAVPIPVTSLLPLVLFPLFGIGTFGQVSAPYANAVVFLVLGGVILGLATERSNLHRRVALRTIQMVGTRPDQIVLGMMIASAFISAWISNTATAVIMVPIGASILKLVRDLDREKGVDRKFAAALMLGIAYGVTIGSTATLVGQPPTALMAAYLMDQQDYLMGFAQWMMIGVPFAVVMLAIAWVLLTKVVYRSDLRELPGGAALIRREVEGLGPMSKAEARVSLIFLGAIFFWVVVPLISKIAFVGDALPFLGGISSSQVAMTAAVACFVVSSGQRDANGRPVALLTWDAARDIPWGLLLLFGGGLSLSAAFTLTGLSGWIGAQVGSLGDMPPLVVLIVAAVVGLGLTELTSNTATAAAFFPIMGSVAVGIGIDPLIMTAVMTLAVCSAYMLPVATPSNAVAFGSGEVSIKQMVRAGVWLNMISLVVIFVLIETLVPMVLTR</sequence>
<comment type="subcellular location">
    <subcellularLocation>
        <location evidence="1">Membrane</location>
        <topology evidence="1">Multi-pass membrane protein</topology>
    </subcellularLocation>
</comment>
<evidence type="ECO:0000256" key="2">
    <source>
        <dbReference type="ARBA" id="ARBA00022692"/>
    </source>
</evidence>
<gene>
    <name evidence="6" type="ORF">DL237_17695</name>
</gene>
<protein>
    <submittedName>
        <fullName evidence="6">DASS family sodium-coupled anion symporter</fullName>
    </submittedName>
</protein>
<evidence type="ECO:0000256" key="5">
    <source>
        <dbReference type="SAM" id="Phobius"/>
    </source>
</evidence>
<evidence type="ECO:0000256" key="1">
    <source>
        <dbReference type="ARBA" id="ARBA00004141"/>
    </source>
</evidence>
<keyword evidence="4 5" id="KW-0472">Membrane</keyword>
<keyword evidence="7" id="KW-1185">Reference proteome</keyword>
<feature type="transmembrane region" description="Helical" evidence="5">
    <location>
        <begin position="312"/>
        <end position="334"/>
    </location>
</feature>
<feature type="transmembrane region" description="Helical" evidence="5">
    <location>
        <begin position="225"/>
        <end position="247"/>
    </location>
</feature>
<dbReference type="AlphaFoldDB" id="A0A399IYP0"/>
<feature type="transmembrane region" description="Helical" evidence="5">
    <location>
        <begin position="437"/>
        <end position="457"/>
    </location>
</feature>
<evidence type="ECO:0000256" key="3">
    <source>
        <dbReference type="ARBA" id="ARBA00022989"/>
    </source>
</evidence>
<feature type="transmembrane region" description="Helical" evidence="5">
    <location>
        <begin position="134"/>
        <end position="161"/>
    </location>
</feature>
<organism evidence="6 7">
    <name type="scientific">Pseudooceanicola sediminis</name>
    <dbReference type="NCBI Taxonomy" id="2211117"/>
    <lineage>
        <taxon>Bacteria</taxon>
        <taxon>Pseudomonadati</taxon>
        <taxon>Pseudomonadota</taxon>
        <taxon>Alphaproteobacteria</taxon>
        <taxon>Rhodobacterales</taxon>
        <taxon>Paracoccaceae</taxon>
        <taxon>Pseudooceanicola</taxon>
    </lineage>
</organism>
<keyword evidence="2 5" id="KW-0812">Transmembrane</keyword>
<dbReference type="GO" id="GO:1905039">
    <property type="term" value="P:carboxylic acid transmembrane transport"/>
    <property type="evidence" value="ECO:0007669"/>
    <property type="project" value="UniProtKB-ARBA"/>
</dbReference>
<dbReference type="GO" id="GO:0005886">
    <property type="term" value="C:plasma membrane"/>
    <property type="evidence" value="ECO:0007669"/>
    <property type="project" value="TreeGrafter"/>
</dbReference>
<dbReference type="GO" id="GO:0008514">
    <property type="term" value="F:organic anion transmembrane transporter activity"/>
    <property type="evidence" value="ECO:0007669"/>
    <property type="project" value="UniProtKB-ARBA"/>
</dbReference>
<dbReference type="RefSeq" id="WP_119400485.1">
    <property type="nucleotide sequence ID" value="NZ_QWJJ01000018.1"/>
</dbReference>
<evidence type="ECO:0000313" key="6">
    <source>
        <dbReference type="EMBL" id="RII37379.1"/>
    </source>
</evidence>
<feature type="transmembrane region" description="Helical" evidence="5">
    <location>
        <begin position="477"/>
        <end position="501"/>
    </location>
</feature>